<sequence>MSIIGSLASLPFLSLKNSFSSFKSDGSYHETGIKSRCASLLNEFRTINNNKEPIYLCPTGNDKLEMIYYEETNNQHKITKKILELEANFAQNSQIAWV</sequence>
<proteinExistence type="predicted"/>
<organism evidence="1 2">
    <name type="scientific">Mycoplasma ovis str. Michigan</name>
    <dbReference type="NCBI Taxonomy" id="1415773"/>
    <lineage>
        <taxon>Bacteria</taxon>
        <taxon>Bacillati</taxon>
        <taxon>Mycoplasmatota</taxon>
        <taxon>Mollicutes</taxon>
        <taxon>Mycoplasmataceae</taxon>
        <taxon>Mycoplasma</taxon>
    </lineage>
</organism>
<accession>A0ABN4BLT5</accession>
<gene>
    <name evidence="1" type="ORF">OVS_03425</name>
</gene>
<protein>
    <submittedName>
        <fullName evidence="1">Uncharacterized protein</fullName>
    </submittedName>
</protein>
<dbReference type="EMBL" id="CP006935">
    <property type="protein sequence ID" value="AHC40436.1"/>
    <property type="molecule type" value="Genomic_DNA"/>
</dbReference>
<dbReference type="RefSeq" id="WP_024071445.1">
    <property type="nucleotide sequence ID" value="NC_023062.1"/>
</dbReference>
<dbReference type="Proteomes" id="UP000018745">
    <property type="component" value="Chromosome"/>
</dbReference>
<keyword evidence="2" id="KW-1185">Reference proteome</keyword>
<evidence type="ECO:0000313" key="1">
    <source>
        <dbReference type="EMBL" id="AHC40436.1"/>
    </source>
</evidence>
<reference evidence="1 2" key="1">
    <citation type="journal article" date="2014" name="Genome Announc.">
        <title>Complete Genome Sequence of Mycoplasma ovis Strain Michigan, a Hemoplasma of Sheep with Two Distinct 16S rRNA Genes.</title>
        <authorList>
            <person name="Deshuillers P.L."/>
            <person name="Santos A.P."/>
            <person name="do Nascimento N.C."/>
            <person name="Hampel J.A."/>
            <person name="Bergin I.L."/>
            <person name="Dyson M.C."/>
            <person name="Messick J.B."/>
        </authorList>
    </citation>
    <scope>NUCLEOTIDE SEQUENCE [LARGE SCALE GENOMIC DNA]</scope>
    <source>
        <strain evidence="1 2">Michigan</strain>
    </source>
</reference>
<name>A0ABN4BLT5_9MOLU</name>
<evidence type="ECO:0000313" key="2">
    <source>
        <dbReference type="Proteomes" id="UP000018745"/>
    </source>
</evidence>